<accession>A0A401RL24</accession>
<keyword evidence="2" id="KW-1185">Reference proteome</keyword>
<dbReference type="AlphaFoldDB" id="A0A401RL24"/>
<gene>
    <name evidence="1" type="ORF">chiPu_0022136</name>
</gene>
<dbReference type="Proteomes" id="UP000287033">
    <property type="component" value="Unassembled WGS sequence"/>
</dbReference>
<reference evidence="1 2" key="1">
    <citation type="journal article" date="2018" name="Nat. Ecol. Evol.">
        <title>Shark genomes provide insights into elasmobranch evolution and the origin of vertebrates.</title>
        <authorList>
            <person name="Hara Y"/>
            <person name="Yamaguchi K"/>
            <person name="Onimaru K"/>
            <person name="Kadota M"/>
            <person name="Koyanagi M"/>
            <person name="Keeley SD"/>
            <person name="Tatsumi K"/>
            <person name="Tanaka K"/>
            <person name="Motone F"/>
            <person name="Kageyama Y"/>
            <person name="Nozu R"/>
            <person name="Adachi N"/>
            <person name="Nishimura O"/>
            <person name="Nakagawa R"/>
            <person name="Tanegashima C"/>
            <person name="Kiyatake I"/>
            <person name="Matsumoto R"/>
            <person name="Murakumo K"/>
            <person name="Nishida K"/>
            <person name="Terakita A"/>
            <person name="Kuratani S"/>
            <person name="Sato K"/>
            <person name="Hyodo S Kuraku.S."/>
        </authorList>
    </citation>
    <scope>NUCLEOTIDE SEQUENCE [LARGE SCALE GENOMIC DNA]</scope>
</reference>
<sequence>MFTVREARPEDSEHIVRMIKELAEYEKLADQVAQTAE</sequence>
<organism evidence="1 2">
    <name type="scientific">Chiloscyllium punctatum</name>
    <name type="common">Brownbanded bambooshark</name>
    <name type="synonym">Hemiscyllium punctatum</name>
    <dbReference type="NCBI Taxonomy" id="137246"/>
    <lineage>
        <taxon>Eukaryota</taxon>
        <taxon>Metazoa</taxon>
        <taxon>Chordata</taxon>
        <taxon>Craniata</taxon>
        <taxon>Vertebrata</taxon>
        <taxon>Chondrichthyes</taxon>
        <taxon>Elasmobranchii</taxon>
        <taxon>Galeomorphii</taxon>
        <taxon>Galeoidea</taxon>
        <taxon>Orectolobiformes</taxon>
        <taxon>Hemiscylliidae</taxon>
        <taxon>Chiloscyllium</taxon>
    </lineage>
</organism>
<feature type="non-terminal residue" evidence="1">
    <location>
        <position position="37"/>
    </location>
</feature>
<evidence type="ECO:0000313" key="1">
    <source>
        <dbReference type="EMBL" id="GCC18786.1"/>
    </source>
</evidence>
<protein>
    <recommendedName>
        <fullName evidence="3">N-acetyltransferase domain-containing protein</fullName>
    </recommendedName>
</protein>
<evidence type="ECO:0008006" key="3">
    <source>
        <dbReference type="Google" id="ProtNLM"/>
    </source>
</evidence>
<dbReference type="OrthoDB" id="7305308at2759"/>
<proteinExistence type="predicted"/>
<dbReference type="EMBL" id="BEZZ01006074">
    <property type="protein sequence ID" value="GCC18786.1"/>
    <property type="molecule type" value="Genomic_DNA"/>
</dbReference>
<name>A0A401RL24_CHIPU</name>
<comment type="caution">
    <text evidence="1">The sequence shown here is derived from an EMBL/GenBank/DDBJ whole genome shotgun (WGS) entry which is preliminary data.</text>
</comment>
<dbReference type="Gene3D" id="3.40.630.30">
    <property type="match status" value="1"/>
</dbReference>
<evidence type="ECO:0000313" key="2">
    <source>
        <dbReference type="Proteomes" id="UP000287033"/>
    </source>
</evidence>